<name>I7MMF7_TETTS</name>
<organism evidence="6 7">
    <name type="scientific">Tetrahymena thermophila (strain SB210)</name>
    <dbReference type="NCBI Taxonomy" id="312017"/>
    <lineage>
        <taxon>Eukaryota</taxon>
        <taxon>Sar</taxon>
        <taxon>Alveolata</taxon>
        <taxon>Ciliophora</taxon>
        <taxon>Intramacronucleata</taxon>
        <taxon>Oligohymenophorea</taxon>
        <taxon>Hymenostomatida</taxon>
        <taxon>Tetrahymenina</taxon>
        <taxon>Tetrahymenidae</taxon>
        <taxon>Tetrahymena</taxon>
    </lineage>
</organism>
<dbReference type="SMART" id="SM01114">
    <property type="entry name" value="CXC"/>
    <property type="match status" value="2"/>
</dbReference>
<dbReference type="KEGG" id="tet:TTHERM_00466120"/>
<dbReference type="eggNOG" id="KOG1171">
    <property type="taxonomic scope" value="Eukaryota"/>
</dbReference>
<gene>
    <name evidence="6" type="ORF">TTHERM_00466120</name>
</gene>
<dbReference type="GO" id="GO:0006355">
    <property type="term" value="P:regulation of DNA-templated transcription"/>
    <property type="evidence" value="ECO:0007669"/>
    <property type="project" value="TreeGrafter"/>
</dbReference>
<dbReference type="RefSeq" id="XP_001025010.2">
    <property type="nucleotide sequence ID" value="XM_001025010.2"/>
</dbReference>
<dbReference type="InterPro" id="IPR028307">
    <property type="entry name" value="Lin-54_fam"/>
</dbReference>
<feature type="compositionally biased region" description="Polar residues" evidence="4">
    <location>
        <begin position="225"/>
        <end position="249"/>
    </location>
</feature>
<dbReference type="Proteomes" id="UP000009168">
    <property type="component" value="Unassembled WGS sequence"/>
</dbReference>
<dbReference type="InterPro" id="IPR033467">
    <property type="entry name" value="Tesmin/TSO1-like_CXC"/>
</dbReference>
<feature type="region of interest" description="Disordered" evidence="4">
    <location>
        <begin position="1"/>
        <end position="140"/>
    </location>
</feature>
<dbReference type="PANTHER" id="PTHR12446">
    <property type="entry name" value="TESMIN/TSO1-RELATED"/>
    <property type="match status" value="1"/>
</dbReference>
<dbReference type="PROSITE" id="PS51634">
    <property type="entry name" value="CRC"/>
    <property type="match status" value="1"/>
</dbReference>
<dbReference type="Pfam" id="PF03638">
    <property type="entry name" value="TCR"/>
    <property type="match status" value="2"/>
</dbReference>
<dbReference type="STRING" id="312017.I7MMF7"/>
<feature type="compositionally biased region" description="Polar residues" evidence="4">
    <location>
        <begin position="88"/>
        <end position="97"/>
    </location>
</feature>
<dbReference type="AlphaFoldDB" id="I7MMF7"/>
<comment type="subcellular location">
    <subcellularLocation>
        <location evidence="1">Nucleus</location>
    </subcellularLocation>
</comment>
<dbReference type="GO" id="GO:0005634">
    <property type="term" value="C:nucleus"/>
    <property type="evidence" value="ECO:0007669"/>
    <property type="project" value="UniProtKB-SubCell"/>
</dbReference>
<evidence type="ECO:0000313" key="7">
    <source>
        <dbReference type="Proteomes" id="UP000009168"/>
    </source>
</evidence>
<evidence type="ECO:0000256" key="2">
    <source>
        <dbReference type="ARBA" id="ARBA00007267"/>
    </source>
</evidence>
<feature type="compositionally biased region" description="Low complexity" evidence="4">
    <location>
        <begin position="692"/>
        <end position="707"/>
    </location>
</feature>
<dbReference type="InParanoid" id="I7MMF7"/>
<dbReference type="GeneID" id="7839915"/>
<feature type="compositionally biased region" description="Low complexity" evidence="4">
    <location>
        <begin position="98"/>
        <end position="115"/>
    </location>
</feature>
<proteinExistence type="inferred from homology"/>
<sequence length="866" mass="99466">MKKKQIKKIYNQVKRKRNLKATSRQDIKQRMGPDNKKRVHGTRGATKAGSANKNGADEQQESDLANQSRNMKIKASGETGINKDGKKTTQMKNKGNLRSQQGTGSSSLQQQQQSGQKRKQGLGGSNIKQSYTSTINDDEQIDEVEDDIENIDHQYDVIHSNYINHNNNNMNSVQSQQSKTNHLNSQQAKDLNHNTFQSPQSLLEESKENTSECNSAQTKLRRSARNTTESKCLSSNKTTPILISPTKNARTNKRTHADDQSQDELEPALRKQIQKSFMENSQKIEEPESDNEQQQIQTNQYHNRNTLDSLCNSQIEVEDENQLFSKKENKGRNSRQNYRQPISKKADLKVEANLDNNNNQDETKENHLITFSQERDSTYQNNMDPSHNNERNYKNQVDFAQDGDSDYNLKNIRLQRINFEYSESEDTGDSNSQNIKKANKSRTLTFQRISKKNQIGSIKDELDGQSQSFQSGSLLIQVCQTDEHYPPLFNQQYLDDNFNLIQKKQCHIRQKRRFLQLNSINSISVDKNNLIYNLLDMKVIREREEGNLKDLDGIVEYEQTLRPQTTSKQKVKCNCKKSKCLKLYCDCFNQGQFCNSECNCTECSNTENNKAERESAIKQLQERNPDAFKPKIQTKEIKDDEEILIHNKGCNCKKSGCEKKYCECYNTGVKCSDQCKCEGCRNRDPSEIVKINNAQNNPSNGNSSFSNQYSGNNKQVDQYLNNEELYQHNSQSMLHHNSNLIGNSLLRQSQEDSIPNYSQSMKRFNMGEYNPNIPARLGSIGIDSQNMFNSQNKFYFSQDDNLPIRFSQNSQNNINPLKHFQSSIAGFSSSQYRGGMFDDNSQKSENQVFELQLTDGQVKNIITKKE</sequence>
<keyword evidence="7" id="KW-1185">Reference proteome</keyword>
<feature type="compositionally biased region" description="Basic residues" evidence="4">
    <location>
        <begin position="1"/>
        <end position="19"/>
    </location>
</feature>
<feature type="region of interest" description="Disordered" evidence="4">
    <location>
        <begin position="163"/>
        <end position="267"/>
    </location>
</feature>
<feature type="compositionally biased region" description="Low complexity" evidence="4">
    <location>
        <begin position="163"/>
        <end position="178"/>
    </location>
</feature>
<feature type="compositionally biased region" description="Polar residues" evidence="4">
    <location>
        <begin position="179"/>
        <end position="203"/>
    </location>
</feature>
<comment type="similarity">
    <text evidence="2">Belongs to the lin-54 family.</text>
</comment>
<evidence type="ECO:0000313" key="6">
    <source>
        <dbReference type="EMBL" id="EAS04765.2"/>
    </source>
</evidence>
<evidence type="ECO:0000256" key="3">
    <source>
        <dbReference type="ARBA" id="ARBA00023242"/>
    </source>
</evidence>
<evidence type="ECO:0000256" key="4">
    <source>
        <dbReference type="SAM" id="MobiDB-lite"/>
    </source>
</evidence>
<keyword evidence="3" id="KW-0539">Nucleus</keyword>
<reference evidence="7" key="1">
    <citation type="journal article" date="2006" name="PLoS Biol.">
        <title>Macronuclear genome sequence of the ciliate Tetrahymena thermophila, a model eukaryote.</title>
        <authorList>
            <person name="Eisen J.A."/>
            <person name="Coyne R.S."/>
            <person name="Wu M."/>
            <person name="Wu D."/>
            <person name="Thiagarajan M."/>
            <person name="Wortman J.R."/>
            <person name="Badger J.H."/>
            <person name="Ren Q."/>
            <person name="Amedeo P."/>
            <person name="Jones K.M."/>
            <person name="Tallon L.J."/>
            <person name="Delcher A.L."/>
            <person name="Salzberg S.L."/>
            <person name="Silva J.C."/>
            <person name="Haas B.J."/>
            <person name="Majoros W.H."/>
            <person name="Farzad M."/>
            <person name="Carlton J.M."/>
            <person name="Smith R.K. Jr."/>
            <person name="Garg J."/>
            <person name="Pearlman R.E."/>
            <person name="Karrer K.M."/>
            <person name="Sun L."/>
            <person name="Manning G."/>
            <person name="Elde N.C."/>
            <person name="Turkewitz A.P."/>
            <person name="Asai D.J."/>
            <person name="Wilkes D.E."/>
            <person name="Wang Y."/>
            <person name="Cai H."/>
            <person name="Collins K."/>
            <person name="Stewart B.A."/>
            <person name="Lee S.R."/>
            <person name="Wilamowska K."/>
            <person name="Weinberg Z."/>
            <person name="Ruzzo W.L."/>
            <person name="Wloga D."/>
            <person name="Gaertig J."/>
            <person name="Frankel J."/>
            <person name="Tsao C.-C."/>
            <person name="Gorovsky M.A."/>
            <person name="Keeling P.J."/>
            <person name="Waller R.F."/>
            <person name="Patron N.J."/>
            <person name="Cherry J.M."/>
            <person name="Stover N.A."/>
            <person name="Krieger C.J."/>
            <person name="del Toro C."/>
            <person name="Ryder H.F."/>
            <person name="Williamson S.C."/>
            <person name="Barbeau R.A."/>
            <person name="Hamilton E.P."/>
            <person name="Orias E."/>
        </authorList>
    </citation>
    <scope>NUCLEOTIDE SEQUENCE [LARGE SCALE GENOMIC DNA]</scope>
    <source>
        <strain evidence="7">SB210</strain>
    </source>
</reference>
<evidence type="ECO:0000256" key="1">
    <source>
        <dbReference type="ARBA" id="ARBA00004123"/>
    </source>
</evidence>
<dbReference type="EMBL" id="GG662441">
    <property type="protein sequence ID" value="EAS04765.2"/>
    <property type="molecule type" value="Genomic_DNA"/>
</dbReference>
<dbReference type="OrthoDB" id="6283463at2759"/>
<feature type="region of interest" description="Disordered" evidence="4">
    <location>
        <begin position="691"/>
        <end position="713"/>
    </location>
</feature>
<feature type="region of interest" description="Disordered" evidence="4">
    <location>
        <begin position="323"/>
        <end position="391"/>
    </location>
</feature>
<feature type="compositionally biased region" description="Basic and acidic residues" evidence="4">
    <location>
        <begin position="23"/>
        <end position="36"/>
    </location>
</feature>
<protein>
    <submittedName>
        <fullName evidence="6">Tesmin TSO1-like CXC domain protein</fullName>
    </submittedName>
</protein>
<dbReference type="PANTHER" id="PTHR12446:SF34">
    <property type="entry name" value="PROTEIN LIN-54 HOMOLOG"/>
    <property type="match status" value="1"/>
</dbReference>
<feature type="compositionally biased region" description="Basic and acidic residues" evidence="4">
    <location>
        <begin position="361"/>
        <end position="377"/>
    </location>
</feature>
<feature type="domain" description="CRC" evidence="5">
    <location>
        <begin position="569"/>
        <end position="685"/>
    </location>
</feature>
<dbReference type="InterPro" id="IPR005172">
    <property type="entry name" value="CRC"/>
</dbReference>
<evidence type="ECO:0000259" key="5">
    <source>
        <dbReference type="PROSITE" id="PS51634"/>
    </source>
</evidence>
<accession>I7MMF7</accession>